<evidence type="ECO:0000259" key="2">
    <source>
        <dbReference type="PROSITE" id="PS50106"/>
    </source>
</evidence>
<keyword evidence="1" id="KW-0812">Transmembrane</keyword>
<feature type="transmembrane region" description="Helical" evidence="1">
    <location>
        <begin position="106"/>
        <end position="123"/>
    </location>
</feature>
<dbReference type="Gene3D" id="2.30.42.10">
    <property type="match status" value="1"/>
</dbReference>
<feature type="transmembrane region" description="Helical" evidence="1">
    <location>
        <begin position="83"/>
        <end position="99"/>
    </location>
</feature>
<feature type="transmembrane region" description="Helical" evidence="1">
    <location>
        <begin position="135"/>
        <end position="159"/>
    </location>
</feature>
<evidence type="ECO:0000313" key="4">
    <source>
        <dbReference type="Proteomes" id="UP000616608"/>
    </source>
</evidence>
<keyword evidence="4" id="KW-1185">Reference proteome</keyword>
<feature type="transmembrane region" description="Helical" evidence="1">
    <location>
        <begin position="6"/>
        <end position="32"/>
    </location>
</feature>
<evidence type="ECO:0000313" key="3">
    <source>
        <dbReference type="EMBL" id="GGG13480.1"/>
    </source>
</evidence>
<feature type="domain" description="PDZ" evidence="2">
    <location>
        <begin position="282"/>
        <end position="358"/>
    </location>
</feature>
<protein>
    <submittedName>
        <fullName evidence="3">Membrane protein</fullName>
    </submittedName>
</protein>
<keyword evidence="1" id="KW-1133">Transmembrane helix</keyword>
<feature type="transmembrane region" description="Helical" evidence="1">
    <location>
        <begin position="268"/>
        <end position="287"/>
    </location>
</feature>
<organism evidence="3 4">
    <name type="scientific">Lysinibacillus alkalisoli</name>
    <dbReference type="NCBI Taxonomy" id="1911548"/>
    <lineage>
        <taxon>Bacteria</taxon>
        <taxon>Bacillati</taxon>
        <taxon>Bacillota</taxon>
        <taxon>Bacilli</taxon>
        <taxon>Bacillales</taxon>
        <taxon>Bacillaceae</taxon>
        <taxon>Lysinibacillus</taxon>
    </lineage>
</organism>
<accession>A0A917D8Y9</accession>
<dbReference type="SMART" id="SM00228">
    <property type="entry name" value="PDZ"/>
    <property type="match status" value="1"/>
</dbReference>
<dbReference type="EMBL" id="BMJT01000001">
    <property type="protein sequence ID" value="GGG13480.1"/>
    <property type="molecule type" value="Genomic_DNA"/>
</dbReference>
<dbReference type="InterPro" id="IPR041489">
    <property type="entry name" value="PDZ_6"/>
</dbReference>
<feature type="transmembrane region" description="Helical" evidence="1">
    <location>
        <begin position="53"/>
        <end position="77"/>
    </location>
</feature>
<dbReference type="InterPro" id="IPR036034">
    <property type="entry name" value="PDZ_sf"/>
</dbReference>
<gene>
    <name evidence="3" type="ORF">GCM10007425_04740</name>
</gene>
<dbReference type="PROSITE" id="PS50106">
    <property type="entry name" value="PDZ"/>
    <property type="match status" value="1"/>
</dbReference>
<sequence>MSDYIVWITAIGQFFINPLLYVATLAAIFLGYRRVKQERRQFHTRIRFGWTELGSLLKESFPYAIVLSILFVVAGLVVSKANLIFIMLISIMACVAQLYRALSPAYVLPIAVGVIILCQQYNVTMPFAINVDQPISLTAIIIVMALLLMTEGILLRYYYRHGITPVLHKTKRGMNALDYRLRKVWLLPLFFVIPGQDIAAWLPYWPQFTLGETTFTLVLFPYIIGVDTASRRQLPQQYFKQLGKHVLWLGIITLVSAVLVYYNEWMGYIVIIAAFIWRLLITVILQLQEKSAGYAVAPSAKGIVIAAVLPDSPAEKMGLQIGECIVKVNGQAVHTEDELYEALQINAAYCRLEVLDIDGEIRYTQHAVFMNDHYRIGILAARPY</sequence>
<dbReference type="AlphaFoldDB" id="A0A917D8Y9"/>
<feature type="transmembrane region" description="Helical" evidence="1">
    <location>
        <begin position="184"/>
        <end position="202"/>
    </location>
</feature>
<dbReference type="InterPro" id="IPR001478">
    <property type="entry name" value="PDZ"/>
</dbReference>
<dbReference type="SUPFAM" id="SSF50156">
    <property type="entry name" value="PDZ domain-like"/>
    <property type="match status" value="1"/>
</dbReference>
<dbReference type="RefSeq" id="WP_188613407.1">
    <property type="nucleotide sequence ID" value="NZ_BMJT01000001.1"/>
</dbReference>
<proteinExistence type="predicted"/>
<feature type="transmembrane region" description="Helical" evidence="1">
    <location>
        <begin position="246"/>
        <end position="262"/>
    </location>
</feature>
<evidence type="ECO:0000256" key="1">
    <source>
        <dbReference type="SAM" id="Phobius"/>
    </source>
</evidence>
<dbReference type="Proteomes" id="UP000616608">
    <property type="component" value="Unassembled WGS sequence"/>
</dbReference>
<reference evidence="3" key="2">
    <citation type="submission" date="2020-09" db="EMBL/GenBank/DDBJ databases">
        <authorList>
            <person name="Sun Q."/>
            <person name="Zhou Y."/>
        </authorList>
    </citation>
    <scope>NUCLEOTIDE SEQUENCE</scope>
    <source>
        <strain evidence="3">CGMCC 1.15760</strain>
    </source>
</reference>
<feature type="transmembrane region" description="Helical" evidence="1">
    <location>
        <begin position="208"/>
        <end position="225"/>
    </location>
</feature>
<keyword evidence="1" id="KW-0472">Membrane</keyword>
<name>A0A917D8Y9_9BACI</name>
<reference evidence="3" key="1">
    <citation type="journal article" date="2014" name="Int. J. Syst. Evol. Microbiol.">
        <title>Complete genome sequence of Corynebacterium casei LMG S-19264T (=DSM 44701T), isolated from a smear-ripened cheese.</title>
        <authorList>
            <consortium name="US DOE Joint Genome Institute (JGI-PGF)"/>
            <person name="Walter F."/>
            <person name="Albersmeier A."/>
            <person name="Kalinowski J."/>
            <person name="Ruckert C."/>
        </authorList>
    </citation>
    <scope>NUCLEOTIDE SEQUENCE</scope>
    <source>
        <strain evidence="3">CGMCC 1.15760</strain>
    </source>
</reference>
<comment type="caution">
    <text evidence="3">The sequence shown here is derived from an EMBL/GenBank/DDBJ whole genome shotgun (WGS) entry which is preliminary data.</text>
</comment>
<dbReference type="Pfam" id="PF17820">
    <property type="entry name" value="PDZ_6"/>
    <property type="match status" value="1"/>
</dbReference>